<dbReference type="Proteomes" id="UP001597116">
    <property type="component" value="Unassembled WGS sequence"/>
</dbReference>
<protein>
    <submittedName>
        <fullName evidence="3">Uncharacterized protein</fullName>
    </submittedName>
</protein>
<accession>A0ABW3QA02</accession>
<proteinExistence type="predicted"/>
<evidence type="ECO:0000256" key="2">
    <source>
        <dbReference type="SAM" id="SignalP"/>
    </source>
</evidence>
<feature type="chain" id="PRO_5047108575" evidence="2">
    <location>
        <begin position="27"/>
        <end position="207"/>
    </location>
</feature>
<dbReference type="RefSeq" id="WP_265992174.1">
    <property type="nucleotide sequence ID" value="NZ_CP110973.1"/>
</dbReference>
<keyword evidence="1" id="KW-0812">Transmembrane</keyword>
<keyword evidence="2" id="KW-0732">Signal</keyword>
<evidence type="ECO:0000256" key="1">
    <source>
        <dbReference type="SAM" id="Phobius"/>
    </source>
</evidence>
<organism evidence="3 4">
    <name type="scientific">Larkinella insperata</name>
    <dbReference type="NCBI Taxonomy" id="332158"/>
    <lineage>
        <taxon>Bacteria</taxon>
        <taxon>Pseudomonadati</taxon>
        <taxon>Bacteroidota</taxon>
        <taxon>Cytophagia</taxon>
        <taxon>Cytophagales</taxon>
        <taxon>Spirosomataceae</taxon>
        <taxon>Larkinella</taxon>
    </lineage>
</organism>
<keyword evidence="4" id="KW-1185">Reference proteome</keyword>
<dbReference type="EMBL" id="JBHTLP010000008">
    <property type="protein sequence ID" value="MFD1141693.1"/>
    <property type="molecule type" value="Genomic_DNA"/>
</dbReference>
<dbReference type="PROSITE" id="PS51257">
    <property type="entry name" value="PROKAR_LIPOPROTEIN"/>
    <property type="match status" value="1"/>
</dbReference>
<sequence length="207" mass="21921">MKTSSRNVFYALVATVLLSACSRPYATYQKMPVEHFSRSKANVTPALPAETVTADVKQELTPEPSLAQAAVATSPAAEFEKAQQAIDQVVASTDNKVAANKLQKRMARIKSMLGAETRQDAQAAANTTVAKKKNLAERLMLKNVDKKIKRALAPHNPNAPKAVNVVVTIGALVALIGLILVLATTSDAIGTTLLVVGLLLLLVGLIV</sequence>
<keyword evidence="1" id="KW-1133">Transmembrane helix</keyword>
<name>A0ABW3QA02_9BACT</name>
<evidence type="ECO:0000313" key="4">
    <source>
        <dbReference type="Proteomes" id="UP001597116"/>
    </source>
</evidence>
<reference evidence="4" key="1">
    <citation type="journal article" date="2019" name="Int. J. Syst. Evol. Microbiol.">
        <title>The Global Catalogue of Microorganisms (GCM) 10K type strain sequencing project: providing services to taxonomists for standard genome sequencing and annotation.</title>
        <authorList>
            <consortium name="The Broad Institute Genomics Platform"/>
            <consortium name="The Broad Institute Genome Sequencing Center for Infectious Disease"/>
            <person name="Wu L."/>
            <person name="Ma J."/>
        </authorList>
    </citation>
    <scope>NUCLEOTIDE SEQUENCE [LARGE SCALE GENOMIC DNA]</scope>
    <source>
        <strain evidence="4">CCUG 55608</strain>
    </source>
</reference>
<gene>
    <name evidence="3" type="ORF">ACFQ4C_11265</name>
</gene>
<feature type="transmembrane region" description="Helical" evidence="1">
    <location>
        <begin position="188"/>
        <end position="206"/>
    </location>
</feature>
<keyword evidence="1" id="KW-0472">Membrane</keyword>
<evidence type="ECO:0000313" key="3">
    <source>
        <dbReference type="EMBL" id="MFD1141693.1"/>
    </source>
</evidence>
<feature type="transmembrane region" description="Helical" evidence="1">
    <location>
        <begin position="162"/>
        <end position="181"/>
    </location>
</feature>
<feature type="signal peptide" evidence="2">
    <location>
        <begin position="1"/>
        <end position="26"/>
    </location>
</feature>
<comment type="caution">
    <text evidence="3">The sequence shown here is derived from an EMBL/GenBank/DDBJ whole genome shotgun (WGS) entry which is preliminary data.</text>
</comment>